<feature type="domain" description="Reverse transcriptase" evidence="1">
    <location>
        <begin position="184"/>
        <end position="342"/>
    </location>
</feature>
<reference evidence="2" key="1">
    <citation type="submission" date="2014-07" db="EMBL/GenBank/DDBJ databases">
        <authorList>
            <person name="Martin A.A"/>
            <person name="De Silva N."/>
        </authorList>
    </citation>
    <scope>NUCLEOTIDE SEQUENCE</scope>
</reference>
<dbReference type="PANTHER" id="PTHR19446">
    <property type="entry name" value="REVERSE TRANSCRIPTASES"/>
    <property type="match status" value="1"/>
</dbReference>
<dbReference type="WBParaSite" id="SVE_0797100.1">
    <property type="protein sequence ID" value="SVE_0797100.1"/>
    <property type="gene ID" value="SVE_0797100"/>
</dbReference>
<evidence type="ECO:0000313" key="2">
    <source>
        <dbReference type="Proteomes" id="UP000035680"/>
    </source>
</evidence>
<dbReference type="Pfam" id="PF00078">
    <property type="entry name" value="RVT_1"/>
    <property type="match status" value="1"/>
</dbReference>
<protein>
    <submittedName>
        <fullName evidence="3">Reverse transcriptase domain-containing protein</fullName>
    </submittedName>
</protein>
<dbReference type="PROSITE" id="PS50878">
    <property type="entry name" value="RT_POL"/>
    <property type="match status" value="1"/>
</dbReference>
<evidence type="ECO:0000313" key="3">
    <source>
        <dbReference type="WBParaSite" id="SVE_0797100.1"/>
    </source>
</evidence>
<dbReference type="InterPro" id="IPR036691">
    <property type="entry name" value="Endo/exonu/phosph_ase_sf"/>
</dbReference>
<reference evidence="3" key="2">
    <citation type="submission" date="2015-08" db="UniProtKB">
        <authorList>
            <consortium name="WormBaseParasite"/>
        </authorList>
    </citation>
    <scope>IDENTIFICATION</scope>
</reference>
<dbReference type="AlphaFoldDB" id="A0A0K0FGH0"/>
<accession>A0A0K0FGH0</accession>
<dbReference type="SUPFAM" id="SSF56219">
    <property type="entry name" value="DNase I-like"/>
    <property type="match status" value="1"/>
</dbReference>
<evidence type="ECO:0000259" key="1">
    <source>
        <dbReference type="PROSITE" id="PS50878"/>
    </source>
</evidence>
<dbReference type="Gene3D" id="3.60.10.10">
    <property type="entry name" value="Endonuclease/exonuclease/phosphatase"/>
    <property type="match status" value="1"/>
</dbReference>
<sequence length="342" mass="39432">MTLNVRSLLHKLFKLNELLKLEKIYTAFTTETRWKTDDCLQEEGFVYIMAKADNRNGGCGIVIRKELLKYIHKVVTQSSRLTSNVIKVENESYISTSSYFCTSVTSEDEINVLYDKLRDIITDSKDKNMKYIVKRDFNAKVLFNNKNERRIKKSKRKPCGPDCIFLEHLTLDGRKAAEALATSFNNHKHLIPDQMNECNIVFIKKSNSISNDISSFRPISILQTIFKIHTGTLLERMHDKIENCISASQAGFFKKNTLNQILQLCAIIQTCRGYKINLYAIFIDFKKAFDSVNHIWLLYSLAIIYFDKELVKKMEALYRSPKATFSTGINNSNTIIEIKSGI</sequence>
<dbReference type="Proteomes" id="UP000035680">
    <property type="component" value="Unassembled WGS sequence"/>
</dbReference>
<dbReference type="InterPro" id="IPR000477">
    <property type="entry name" value="RT_dom"/>
</dbReference>
<proteinExistence type="predicted"/>
<keyword evidence="2" id="KW-1185">Reference proteome</keyword>
<dbReference type="InterPro" id="IPR043502">
    <property type="entry name" value="DNA/RNA_pol_sf"/>
</dbReference>
<dbReference type="SUPFAM" id="SSF56672">
    <property type="entry name" value="DNA/RNA polymerases"/>
    <property type="match status" value="1"/>
</dbReference>
<organism evidence="2 3">
    <name type="scientific">Strongyloides venezuelensis</name>
    <name type="common">Threadworm</name>
    <dbReference type="NCBI Taxonomy" id="75913"/>
    <lineage>
        <taxon>Eukaryota</taxon>
        <taxon>Metazoa</taxon>
        <taxon>Ecdysozoa</taxon>
        <taxon>Nematoda</taxon>
        <taxon>Chromadorea</taxon>
        <taxon>Rhabditida</taxon>
        <taxon>Tylenchina</taxon>
        <taxon>Panagrolaimomorpha</taxon>
        <taxon>Strongyloidoidea</taxon>
        <taxon>Strongyloididae</taxon>
        <taxon>Strongyloides</taxon>
    </lineage>
</organism>
<name>A0A0K0FGH0_STRVS</name>
<dbReference type="STRING" id="75913.A0A0K0FGH0"/>